<dbReference type="AlphaFoldDB" id="A0A1A8FIQ7"/>
<protein>
    <submittedName>
        <fullName evidence="1">Interphotoreceptor matrix proteoglycan 1a</fullName>
    </submittedName>
</protein>
<feature type="non-terminal residue" evidence="1">
    <location>
        <position position="1"/>
    </location>
</feature>
<keyword evidence="1" id="KW-0675">Receptor</keyword>
<dbReference type="EMBL" id="HAEB01012335">
    <property type="protein sequence ID" value="SBQ58862.1"/>
    <property type="molecule type" value="Transcribed_RNA"/>
</dbReference>
<evidence type="ECO:0000313" key="1">
    <source>
        <dbReference type="EMBL" id="SBQ58862.1"/>
    </source>
</evidence>
<name>A0A1A8FIQ7_9TELE</name>
<accession>A0A1A8FIQ7</accession>
<sequence length="33" mass="3643">SCVIHQTCIPSKCPSSQQLIRPILASSWPAMLF</sequence>
<feature type="non-terminal residue" evidence="1">
    <location>
        <position position="33"/>
    </location>
</feature>
<organism evidence="1">
    <name type="scientific">Nothobranchius korthausae</name>
    <dbReference type="NCBI Taxonomy" id="1143690"/>
    <lineage>
        <taxon>Eukaryota</taxon>
        <taxon>Metazoa</taxon>
        <taxon>Chordata</taxon>
        <taxon>Craniata</taxon>
        <taxon>Vertebrata</taxon>
        <taxon>Euteleostomi</taxon>
        <taxon>Actinopterygii</taxon>
        <taxon>Neopterygii</taxon>
        <taxon>Teleostei</taxon>
        <taxon>Neoteleostei</taxon>
        <taxon>Acanthomorphata</taxon>
        <taxon>Ovalentaria</taxon>
        <taxon>Atherinomorphae</taxon>
        <taxon>Cyprinodontiformes</taxon>
        <taxon>Nothobranchiidae</taxon>
        <taxon>Nothobranchius</taxon>
    </lineage>
</organism>
<reference evidence="1" key="2">
    <citation type="submission" date="2016-06" db="EMBL/GenBank/DDBJ databases">
        <title>The genome of a short-lived fish provides insights into sex chromosome evolution and the genetic control of aging.</title>
        <authorList>
            <person name="Reichwald K."/>
            <person name="Felder M."/>
            <person name="Petzold A."/>
            <person name="Koch P."/>
            <person name="Groth M."/>
            <person name="Platzer M."/>
        </authorList>
    </citation>
    <scope>NUCLEOTIDE SEQUENCE</scope>
    <source>
        <tissue evidence="1">Brain</tissue>
    </source>
</reference>
<gene>
    <name evidence="1" type="primary">IMPG1A</name>
</gene>
<reference evidence="1" key="1">
    <citation type="submission" date="2016-05" db="EMBL/GenBank/DDBJ databases">
        <authorList>
            <person name="Lavstsen T."/>
            <person name="Jespersen J.S."/>
        </authorList>
    </citation>
    <scope>NUCLEOTIDE SEQUENCE</scope>
    <source>
        <tissue evidence="1">Brain</tissue>
    </source>
</reference>
<proteinExistence type="predicted"/>